<accession>A0AA41VT79</accession>
<dbReference type="GO" id="GO:0005525">
    <property type="term" value="F:GTP binding"/>
    <property type="evidence" value="ECO:0007669"/>
    <property type="project" value="InterPro"/>
</dbReference>
<dbReference type="Pfam" id="PF00071">
    <property type="entry name" value="Ras"/>
    <property type="match status" value="1"/>
</dbReference>
<dbReference type="SUPFAM" id="SSF52540">
    <property type="entry name" value="P-loop containing nucleoside triphosphate hydrolases"/>
    <property type="match status" value="1"/>
</dbReference>
<dbReference type="GO" id="GO:0003924">
    <property type="term" value="F:GTPase activity"/>
    <property type="evidence" value="ECO:0007669"/>
    <property type="project" value="InterPro"/>
</dbReference>
<dbReference type="SMART" id="SM00175">
    <property type="entry name" value="RAB"/>
    <property type="match status" value="1"/>
</dbReference>
<dbReference type="PROSITE" id="PS51419">
    <property type="entry name" value="RAB"/>
    <property type="match status" value="1"/>
</dbReference>
<dbReference type="AlphaFoldDB" id="A0AA41VT79"/>
<dbReference type="InterPro" id="IPR027417">
    <property type="entry name" value="P-loop_NTPase"/>
</dbReference>
<keyword evidence="2" id="KW-1185">Reference proteome</keyword>
<proteinExistence type="predicted"/>
<reference evidence="1" key="1">
    <citation type="submission" date="2022-03" db="EMBL/GenBank/DDBJ databases">
        <title>A functionally conserved STORR gene fusion in Papaver species that diverged 16.8 million years ago.</title>
        <authorList>
            <person name="Catania T."/>
        </authorList>
    </citation>
    <scope>NUCLEOTIDE SEQUENCE</scope>
    <source>
        <strain evidence="1">S-191538</strain>
    </source>
</reference>
<name>A0AA41VT79_PAPNU</name>
<evidence type="ECO:0000313" key="2">
    <source>
        <dbReference type="Proteomes" id="UP001177140"/>
    </source>
</evidence>
<comment type="caution">
    <text evidence="1">The sequence shown here is derived from an EMBL/GenBank/DDBJ whole genome shotgun (WGS) entry which is preliminary data.</text>
</comment>
<dbReference type="Gene3D" id="3.40.50.300">
    <property type="entry name" value="P-loop containing nucleotide triphosphate hydrolases"/>
    <property type="match status" value="1"/>
</dbReference>
<dbReference type="PANTHER" id="PTHR47979">
    <property type="entry name" value="DRAB11-RELATED"/>
    <property type="match status" value="1"/>
</dbReference>
<organism evidence="1 2">
    <name type="scientific">Papaver nudicaule</name>
    <name type="common">Iceland poppy</name>
    <dbReference type="NCBI Taxonomy" id="74823"/>
    <lineage>
        <taxon>Eukaryota</taxon>
        <taxon>Viridiplantae</taxon>
        <taxon>Streptophyta</taxon>
        <taxon>Embryophyta</taxon>
        <taxon>Tracheophyta</taxon>
        <taxon>Spermatophyta</taxon>
        <taxon>Magnoliopsida</taxon>
        <taxon>Ranunculales</taxon>
        <taxon>Papaveraceae</taxon>
        <taxon>Papaveroideae</taxon>
        <taxon>Papaver</taxon>
    </lineage>
</organism>
<gene>
    <name evidence="1" type="ORF">MKW94_027219</name>
</gene>
<protein>
    <submittedName>
        <fullName evidence="1">Uncharacterized protein</fullName>
    </submittedName>
</protein>
<dbReference type="Proteomes" id="UP001177140">
    <property type="component" value="Unassembled WGS sequence"/>
</dbReference>
<evidence type="ECO:0000313" key="1">
    <source>
        <dbReference type="EMBL" id="MCL7047064.1"/>
    </source>
</evidence>
<sequence>VGKSCVLLQFTDDGYEPIHNVTIGADFGAKMITLPLMIHRLKFGYGIPVALTRSYYRGASRAILVYDSTRHLIILKLSWLQEVRNSATTNMTIILIGNNKEEGERFAQKNSLLFTEVSAKTSEYVEEVISHTDFFLSYLSHVIVVYSLSHTCCCTHFHFH</sequence>
<dbReference type="EMBL" id="JAJJMA010288981">
    <property type="protein sequence ID" value="MCL7047064.1"/>
    <property type="molecule type" value="Genomic_DNA"/>
</dbReference>
<dbReference type="InterPro" id="IPR001806">
    <property type="entry name" value="Small_GTPase"/>
</dbReference>
<dbReference type="InterPro" id="IPR050209">
    <property type="entry name" value="Rab_GTPases_membrane_traffic"/>
</dbReference>
<feature type="non-terminal residue" evidence="1">
    <location>
        <position position="160"/>
    </location>
</feature>